<dbReference type="EMBL" id="RDOJ01000003">
    <property type="protein sequence ID" value="RLZ12012.1"/>
    <property type="molecule type" value="Genomic_DNA"/>
</dbReference>
<dbReference type="Pfam" id="PF02575">
    <property type="entry name" value="YbaB_DNA_bd"/>
    <property type="match status" value="1"/>
</dbReference>
<organism evidence="1 2">
    <name type="scientific">Faecalibacter macacae</name>
    <dbReference type="NCBI Taxonomy" id="1859289"/>
    <lineage>
        <taxon>Bacteria</taxon>
        <taxon>Pseudomonadati</taxon>
        <taxon>Bacteroidota</taxon>
        <taxon>Flavobacteriia</taxon>
        <taxon>Flavobacteriales</taxon>
        <taxon>Weeksellaceae</taxon>
        <taxon>Faecalibacter</taxon>
    </lineage>
</organism>
<gene>
    <name evidence="1" type="ORF">EAH69_03630</name>
</gene>
<proteinExistence type="predicted"/>
<dbReference type="OrthoDB" id="1149219at2"/>
<reference evidence="1 2" key="1">
    <citation type="submission" date="2018-10" db="EMBL/GenBank/DDBJ databases">
        <authorList>
            <person name="Chen X."/>
        </authorList>
    </citation>
    <scope>NUCLEOTIDE SEQUENCE [LARGE SCALE GENOMIC DNA]</scope>
    <source>
        <strain evidence="1 2">YIM 102668</strain>
    </source>
</reference>
<dbReference type="GO" id="GO:0003677">
    <property type="term" value="F:DNA binding"/>
    <property type="evidence" value="ECO:0007669"/>
    <property type="project" value="InterPro"/>
</dbReference>
<protein>
    <recommendedName>
        <fullName evidence="3">Nucleoid-associated protein</fullName>
    </recommendedName>
</protein>
<evidence type="ECO:0008006" key="3">
    <source>
        <dbReference type="Google" id="ProtNLM"/>
    </source>
</evidence>
<dbReference type="SUPFAM" id="SSF82607">
    <property type="entry name" value="YbaB-like"/>
    <property type="match status" value="1"/>
</dbReference>
<keyword evidence="2" id="KW-1185">Reference proteome</keyword>
<evidence type="ECO:0000313" key="1">
    <source>
        <dbReference type="EMBL" id="RLZ12012.1"/>
    </source>
</evidence>
<accession>A0A3L9MGQ7</accession>
<sequence length="106" mass="11816">MFGNFGNIMDMMGKINSFKDKFTGLKDELENETFTTTSTDGTVKITMSKLATIKDIELAEGMDKEQIEDMLVMTLNKALEQVKTEAIDKAKKTAQENLPSIPGMPF</sequence>
<evidence type="ECO:0000313" key="2">
    <source>
        <dbReference type="Proteomes" id="UP000275348"/>
    </source>
</evidence>
<dbReference type="AlphaFoldDB" id="A0A3L9MGQ7"/>
<dbReference type="RefSeq" id="WP_121933821.1">
    <property type="nucleotide sequence ID" value="NZ_RDOJ01000003.1"/>
</dbReference>
<dbReference type="Gene3D" id="3.30.1310.10">
    <property type="entry name" value="Nucleoid-associated protein YbaB-like domain"/>
    <property type="match status" value="1"/>
</dbReference>
<comment type="caution">
    <text evidence="1">The sequence shown here is derived from an EMBL/GenBank/DDBJ whole genome shotgun (WGS) entry which is preliminary data.</text>
</comment>
<dbReference type="Proteomes" id="UP000275348">
    <property type="component" value="Unassembled WGS sequence"/>
</dbReference>
<dbReference type="InterPro" id="IPR004401">
    <property type="entry name" value="YbaB/EbfC"/>
</dbReference>
<dbReference type="InterPro" id="IPR036894">
    <property type="entry name" value="YbaB-like_sf"/>
</dbReference>
<name>A0A3L9MGQ7_9FLAO</name>